<dbReference type="CDD" id="cd06558">
    <property type="entry name" value="crotonase-like"/>
    <property type="match status" value="1"/>
</dbReference>
<dbReference type="GO" id="GO:0006635">
    <property type="term" value="P:fatty acid beta-oxidation"/>
    <property type="evidence" value="ECO:0007669"/>
    <property type="project" value="TreeGrafter"/>
</dbReference>
<dbReference type="FunFam" id="3.90.226.10:FF:000034">
    <property type="entry name" value="Enoyl-CoA delta isomerase 1"/>
    <property type="match status" value="1"/>
</dbReference>
<accession>A0AAD9VUE5</accession>
<dbReference type="Gene3D" id="6.10.250.170">
    <property type="match status" value="1"/>
</dbReference>
<evidence type="ECO:0000256" key="5">
    <source>
        <dbReference type="ARBA" id="ARBA00022946"/>
    </source>
</evidence>
<organism evidence="17 18">
    <name type="scientific">Odynerus spinipes</name>
    <dbReference type="NCBI Taxonomy" id="1348599"/>
    <lineage>
        <taxon>Eukaryota</taxon>
        <taxon>Metazoa</taxon>
        <taxon>Ecdysozoa</taxon>
        <taxon>Arthropoda</taxon>
        <taxon>Hexapoda</taxon>
        <taxon>Insecta</taxon>
        <taxon>Pterygota</taxon>
        <taxon>Neoptera</taxon>
        <taxon>Endopterygota</taxon>
        <taxon>Hymenoptera</taxon>
        <taxon>Apocrita</taxon>
        <taxon>Aculeata</taxon>
        <taxon>Vespoidea</taxon>
        <taxon>Vespidae</taxon>
        <taxon>Eumeninae</taxon>
        <taxon>Odynerus</taxon>
    </lineage>
</organism>
<evidence type="ECO:0000256" key="4">
    <source>
        <dbReference type="ARBA" id="ARBA00022832"/>
    </source>
</evidence>
<dbReference type="Gene3D" id="3.90.226.10">
    <property type="entry name" value="2-enoyl-CoA Hydratase, Chain A, domain 1"/>
    <property type="match status" value="1"/>
</dbReference>
<evidence type="ECO:0000256" key="16">
    <source>
        <dbReference type="ARBA" id="ARBA00083575"/>
    </source>
</evidence>
<reference evidence="17" key="1">
    <citation type="submission" date="2021-08" db="EMBL/GenBank/DDBJ databases">
        <authorList>
            <person name="Misof B."/>
            <person name="Oliver O."/>
            <person name="Podsiadlowski L."/>
            <person name="Donath A."/>
            <person name="Peters R."/>
            <person name="Mayer C."/>
            <person name="Rust J."/>
            <person name="Gunkel S."/>
            <person name="Lesny P."/>
            <person name="Martin S."/>
            <person name="Oeyen J.P."/>
            <person name="Petersen M."/>
            <person name="Panagiotis P."/>
            <person name="Wilbrandt J."/>
            <person name="Tanja T."/>
        </authorList>
    </citation>
    <scope>NUCLEOTIDE SEQUENCE</scope>
    <source>
        <strain evidence="17">GBR_01_08_01A</strain>
        <tissue evidence="17">Thorax + abdomen</tissue>
    </source>
</reference>
<dbReference type="AlphaFoldDB" id="A0AAD9VUE5"/>
<comment type="pathway">
    <text evidence="2">Lipid metabolism; fatty acid beta-oxidation.</text>
</comment>
<evidence type="ECO:0000256" key="6">
    <source>
        <dbReference type="ARBA" id="ARBA00022990"/>
    </source>
</evidence>
<keyword evidence="6" id="KW-0007">Acetylation</keyword>
<protein>
    <recommendedName>
        <fullName evidence="15">Enoyl-CoA delta isomerase 1, mitochondrial</fullName>
    </recommendedName>
    <alternativeName>
        <fullName evidence="16">3,2-trans-enoyl-CoA isomerase</fullName>
    </alternativeName>
</protein>
<reference evidence="17" key="2">
    <citation type="journal article" date="2023" name="Commun. Biol.">
        <title>Intrasexual cuticular hydrocarbon dimorphism in a wasp sheds light on hydrocarbon biosynthesis genes in Hymenoptera.</title>
        <authorList>
            <person name="Moris V.C."/>
            <person name="Podsiadlowski L."/>
            <person name="Martin S."/>
            <person name="Oeyen J.P."/>
            <person name="Donath A."/>
            <person name="Petersen M."/>
            <person name="Wilbrandt J."/>
            <person name="Misof B."/>
            <person name="Liedtke D."/>
            <person name="Thamm M."/>
            <person name="Scheiner R."/>
            <person name="Schmitt T."/>
            <person name="Niehuis O."/>
        </authorList>
    </citation>
    <scope>NUCLEOTIDE SEQUENCE</scope>
    <source>
        <strain evidence="17">GBR_01_08_01A</strain>
    </source>
</reference>
<keyword evidence="5" id="KW-0809">Transit peptide</keyword>
<comment type="catalytic activity">
    <reaction evidence="11">
        <text>(2E)-tetradecenoyl-CoA = (3Z)-tetradecenoyl-CoA</text>
        <dbReference type="Rhea" id="RHEA:29847"/>
        <dbReference type="ChEBI" id="CHEBI:61405"/>
        <dbReference type="ChEBI" id="CHEBI:61968"/>
    </reaction>
    <physiologicalReaction direction="right-to-left" evidence="11">
        <dbReference type="Rhea" id="RHEA:29849"/>
    </physiologicalReaction>
</comment>
<evidence type="ECO:0000313" key="18">
    <source>
        <dbReference type="Proteomes" id="UP001258017"/>
    </source>
</evidence>
<evidence type="ECO:0000256" key="3">
    <source>
        <dbReference type="ARBA" id="ARBA00011233"/>
    </source>
</evidence>
<comment type="caution">
    <text evidence="17">The sequence shown here is derived from an EMBL/GenBank/DDBJ whole genome shotgun (WGS) entry which is preliminary data.</text>
</comment>
<gene>
    <name evidence="17" type="ORF">KPH14_010754</name>
</gene>
<evidence type="ECO:0000256" key="9">
    <source>
        <dbReference type="ARBA" id="ARBA00023235"/>
    </source>
</evidence>
<comment type="catalytic activity">
    <reaction evidence="10">
        <text>(3Z)-decenoyl-CoA = (2E)-decenoyl-CoA</text>
        <dbReference type="Rhea" id="RHEA:77195"/>
        <dbReference type="ChEBI" id="CHEBI:61406"/>
        <dbReference type="ChEBI" id="CHEBI:195601"/>
    </reaction>
    <physiologicalReaction direction="left-to-right" evidence="10">
        <dbReference type="Rhea" id="RHEA:77196"/>
    </physiologicalReaction>
</comment>
<evidence type="ECO:0000256" key="7">
    <source>
        <dbReference type="ARBA" id="ARBA00023098"/>
    </source>
</evidence>
<name>A0AAD9VUE5_9HYME</name>
<evidence type="ECO:0000256" key="1">
    <source>
        <dbReference type="ARBA" id="ARBA00004305"/>
    </source>
</evidence>
<evidence type="ECO:0000313" key="17">
    <source>
        <dbReference type="EMBL" id="KAK2586487.1"/>
    </source>
</evidence>
<comment type="function">
    <text evidence="14">Key enzyme of fatty acid beta-oxidation. Able to isomerize both 3-cis (3Z) and 3-trans (3E) double bonds into the 2-trans (2E) form in a range of enoyl-CoA species, with a preference for (3Z)-enoyl-CoAs over (3E)-enoyl-CoAs. The catalytic efficiency of this enzyme is not affected by the fatty acyl chain length.</text>
</comment>
<comment type="catalytic activity">
    <reaction evidence="13">
        <text>(3Z)-octenoyl-CoA = (2E)-octenoyl-CoA</text>
        <dbReference type="Rhea" id="RHEA:46044"/>
        <dbReference type="ChEBI" id="CHEBI:62242"/>
        <dbReference type="ChEBI" id="CHEBI:85640"/>
    </reaction>
    <physiologicalReaction direction="left-to-right" evidence="13">
        <dbReference type="Rhea" id="RHEA:46045"/>
    </physiologicalReaction>
</comment>
<evidence type="ECO:0000256" key="8">
    <source>
        <dbReference type="ARBA" id="ARBA00023128"/>
    </source>
</evidence>
<dbReference type="GO" id="GO:0004165">
    <property type="term" value="F:delta(3)-delta(2)-enoyl-CoA isomerase activity"/>
    <property type="evidence" value="ECO:0007669"/>
    <property type="project" value="UniProtKB-EC"/>
</dbReference>
<dbReference type="EMBL" id="JAIFRP010000013">
    <property type="protein sequence ID" value="KAK2586487.1"/>
    <property type="molecule type" value="Genomic_DNA"/>
</dbReference>
<evidence type="ECO:0000256" key="14">
    <source>
        <dbReference type="ARBA" id="ARBA00056147"/>
    </source>
</evidence>
<comment type="subcellular location">
    <subcellularLocation>
        <location evidence="1">Mitochondrion matrix</location>
    </subcellularLocation>
</comment>
<proteinExistence type="predicted"/>
<evidence type="ECO:0000256" key="10">
    <source>
        <dbReference type="ARBA" id="ARBA00050938"/>
    </source>
</evidence>
<comment type="subunit">
    <text evidence="3">Homotrimer.</text>
</comment>
<evidence type="ECO:0000256" key="12">
    <source>
        <dbReference type="ARBA" id="ARBA00052376"/>
    </source>
</evidence>
<dbReference type="InterPro" id="IPR029045">
    <property type="entry name" value="ClpP/crotonase-like_dom_sf"/>
</dbReference>
<dbReference type="GO" id="GO:0005759">
    <property type="term" value="C:mitochondrial matrix"/>
    <property type="evidence" value="ECO:0007669"/>
    <property type="project" value="UniProtKB-SubCell"/>
</dbReference>
<dbReference type="Proteomes" id="UP001258017">
    <property type="component" value="Unassembled WGS sequence"/>
</dbReference>
<dbReference type="SUPFAM" id="SSF52096">
    <property type="entry name" value="ClpP/crotonase"/>
    <property type="match status" value="1"/>
</dbReference>
<evidence type="ECO:0000256" key="11">
    <source>
        <dbReference type="ARBA" id="ARBA00051293"/>
    </source>
</evidence>
<keyword evidence="7" id="KW-0443">Lipid metabolism</keyword>
<dbReference type="PANTHER" id="PTHR11941">
    <property type="entry name" value="ENOYL-COA HYDRATASE-RELATED"/>
    <property type="match status" value="1"/>
</dbReference>
<keyword evidence="18" id="KW-1185">Reference proteome</keyword>
<keyword evidence="4" id="KW-0276">Fatty acid metabolism</keyword>
<evidence type="ECO:0000256" key="15">
    <source>
        <dbReference type="ARBA" id="ARBA00068317"/>
    </source>
</evidence>
<keyword evidence="9" id="KW-0413">Isomerase</keyword>
<sequence length="280" mass="31668">MLLLRRFLTKQQSHLIRNYASGKKFVEVTQDEKTGIHVVSMAKPPVNSLNLELLEDLKTSLEEAQKDKCKGIILSSSLPTIFSAGLDIMEMYKPDVNRFTTFWRTLQDTWMTLYGLEVPIAAAINGASPAGGCLLAISSEYRVLVDGKHTIGLNETQLGIVAPKWFIDPYIDTIGKRQAELALLRGTLFRPNEALHIGLVDELAVNKEEAIKKCQNYIYSYNKTPQLARKLTKLQLRMETISWLQQNREAELSKTLKFVTSPSVQNNLHTYIEALKQKQS</sequence>
<evidence type="ECO:0000256" key="13">
    <source>
        <dbReference type="ARBA" id="ARBA00052542"/>
    </source>
</evidence>
<dbReference type="Pfam" id="PF00378">
    <property type="entry name" value="ECH_1"/>
    <property type="match status" value="1"/>
</dbReference>
<keyword evidence="8" id="KW-0496">Mitochondrion</keyword>
<evidence type="ECO:0000256" key="2">
    <source>
        <dbReference type="ARBA" id="ARBA00005005"/>
    </source>
</evidence>
<dbReference type="PANTHER" id="PTHR11941:SF45">
    <property type="entry name" value="ENOYL-COA DELTA ISOMERASE 1, MITOCHONDRIAL"/>
    <property type="match status" value="1"/>
</dbReference>
<comment type="catalytic activity">
    <reaction evidence="12">
        <text>(3Z)-dodecenoyl-CoA = (2E)-dodecenoyl-CoA</text>
        <dbReference type="Rhea" id="RHEA:23716"/>
        <dbReference type="ChEBI" id="CHEBI:57330"/>
        <dbReference type="ChEBI" id="CHEBI:58543"/>
        <dbReference type="EC" id="5.3.3.8"/>
    </reaction>
    <physiologicalReaction direction="left-to-right" evidence="12">
        <dbReference type="Rhea" id="RHEA:23717"/>
    </physiologicalReaction>
</comment>
<dbReference type="InterPro" id="IPR001753">
    <property type="entry name" value="Enoyl-CoA_hydra/iso"/>
</dbReference>